<evidence type="ECO:0000313" key="1">
    <source>
        <dbReference type="EMBL" id="KAK8033799.1"/>
    </source>
</evidence>
<accession>A0ABR1SJ99</accession>
<name>A0ABR1SJ99_9PEZI</name>
<reference evidence="1 2" key="1">
    <citation type="submission" date="2023-01" db="EMBL/GenBank/DDBJ databases">
        <title>Analysis of 21 Apiospora genomes using comparative genomics revels a genus with tremendous synthesis potential of carbohydrate active enzymes and secondary metabolites.</title>
        <authorList>
            <person name="Sorensen T."/>
        </authorList>
    </citation>
    <scope>NUCLEOTIDE SEQUENCE [LARGE SCALE GENOMIC DNA]</scope>
    <source>
        <strain evidence="1 2">CBS 20057</strain>
    </source>
</reference>
<proteinExistence type="predicted"/>
<dbReference type="EMBL" id="JAQQWI010000006">
    <property type="protein sequence ID" value="KAK8033799.1"/>
    <property type="molecule type" value="Genomic_DNA"/>
</dbReference>
<sequence length="356" mass="39716">MQRRSVLQQHRRSPRINEIPRPLQADARVAVLIAKYDDTFALILAQDRLAQGVPDVIGAVEAQIEDVHLHTQAASKESQGLANSKVRRAAVDDNKVFRIIGALAFRDLLRSYVVFVSLLILGHDERDTTYPPSKPDSISFRDAWKEVGCAEDYGVAYVDWSQATEARYRSFQTLVEHGDQLYPVIDVHKRAHRLTIGLVSDQRSQHTWYLDLLAREDSKRQLYRLGRHRLEILGALDQDVDGSGGRGGHATRVPDDQIMHKDMLSRFVDAVVVLVRDVEPDDFQSIDARIGARTKMSIVDLDLDPTVSTTGLLLVSSCSRQMETSCPHNSRSACAQVLGWLVSPPAATSTAPSMMV</sequence>
<protein>
    <submittedName>
        <fullName evidence="1">Uncharacterized protein</fullName>
    </submittedName>
</protein>
<gene>
    <name evidence="1" type="ORF">PG991_003197</name>
</gene>
<dbReference type="Proteomes" id="UP001396898">
    <property type="component" value="Unassembled WGS sequence"/>
</dbReference>
<comment type="caution">
    <text evidence="1">The sequence shown here is derived from an EMBL/GenBank/DDBJ whole genome shotgun (WGS) entry which is preliminary data.</text>
</comment>
<keyword evidence="2" id="KW-1185">Reference proteome</keyword>
<evidence type="ECO:0000313" key="2">
    <source>
        <dbReference type="Proteomes" id="UP001396898"/>
    </source>
</evidence>
<organism evidence="1 2">
    <name type="scientific">Apiospora marii</name>
    <dbReference type="NCBI Taxonomy" id="335849"/>
    <lineage>
        <taxon>Eukaryota</taxon>
        <taxon>Fungi</taxon>
        <taxon>Dikarya</taxon>
        <taxon>Ascomycota</taxon>
        <taxon>Pezizomycotina</taxon>
        <taxon>Sordariomycetes</taxon>
        <taxon>Xylariomycetidae</taxon>
        <taxon>Amphisphaeriales</taxon>
        <taxon>Apiosporaceae</taxon>
        <taxon>Apiospora</taxon>
    </lineage>
</organism>